<keyword evidence="7 16" id="KW-0679">Respiratory chain</keyword>
<dbReference type="GO" id="GO:0046872">
    <property type="term" value="F:metal ion binding"/>
    <property type="evidence" value="ECO:0007669"/>
    <property type="project" value="UniProtKB-KW"/>
</dbReference>
<dbReference type="GO" id="GO:0016491">
    <property type="term" value="F:oxidoreductase activity"/>
    <property type="evidence" value="ECO:0007669"/>
    <property type="project" value="InterPro"/>
</dbReference>
<dbReference type="GO" id="GO:0008121">
    <property type="term" value="F:quinol-cytochrome-c reductase activity"/>
    <property type="evidence" value="ECO:0007669"/>
    <property type="project" value="InterPro"/>
</dbReference>
<dbReference type="GO" id="GO:0022904">
    <property type="term" value="P:respiratory electron transport chain"/>
    <property type="evidence" value="ECO:0007669"/>
    <property type="project" value="InterPro"/>
</dbReference>
<keyword evidence="10 16" id="KW-0249">Electron transport</keyword>
<gene>
    <name evidence="20" type="primary">petB</name>
    <name evidence="20" type="ORF">GCM10011496_11750</name>
</gene>
<evidence type="ECO:0000256" key="11">
    <source>
        <dbReference type="ARBA" id="ARBA00022989"/>
    </source>
</evidence>
<evidence type="ECO:0000256" key="5">
    <source>
        <dbReference type="ARBA" id="ARBA00022448"/>
    </source>
</evidence>
<feature type="transmembrane region" description="Helical" evidence="17">
    <location>
        <begin position="320"/>
        <end position="337"/>
    </location>
</feature>
<dbReference type="PROSITE" id="PS51002">
    <property type="entry name" value="CYTB_NTER"/>
    <property type="match status" value="1"/>
</dbReference>
<feature type="transmembrane region" description="Helical" evidence="17">
    <location>
        <begin position="344"/>
        <end position="361"/>
    </location>
</feature>
<evidence type="ECO:0000256" key="3">
    <source>
        <dbReference type="ARBA" id="ARBA00011649"/>
    </source>
</evidence>
<keyword evidence="9 15" id="KW-0479">Metal-binding</keyword>
<evidence type="ECO:0000256" key="2">
    <source>
        <dbReference type="ARBA" id="ARBA00004141"/>
    </source>
</evidence>
<dbReference type="InterPro" id="IPR005798">
    <property type="entry name" value="Cyt_b/b6_C"/>
</dbReference>
<feature type="binding site" evidence="14">
    <location>
        <position position="221"/>
    </location>
    <ligand>
        <name>a ubiquinone</name>
        <dbReference type="ChEBI" id="CHEBI:16389"/>
    </ligand>
</feature>
<evidence type="ECO:0000256" key="1">
    <source>
        <dbReference type="ARBA" id="ARBA00002444"/>
    </source>
</evidence>
<evidence type="ECO:0000256" key="10">
    <source>
        <dbReference type="ARBA" id="ARBA00022982"/>
    </source>
</evidence>
<comment type="subunit">
    <text evidence="3 16">The main subunits of complex b-c1 are: cytochrome b, cytochrome c1 and the Rieske protein.</text>
</comment>
<reference evidence="20" key="2">
    <citation type="submission" date="2020-09" db="EMBL/GenBank/DDBJ databases">
        <authorList>
            <person name="Sun Q."/>
            <person name="Zhou Y."/>
        </authorList>
    </citation>
    <scope>NUCLEOTIDE SEQUENCE</scope>
    <source>
        <strain evidence="20">CGMCC 1.15322</strain>
    </source>
</reference>
<protein>
    <recommendedName>
        <fullName evidence="4 16">Cytochrome b</fullName>
    </recommendedName>
</protein>
<feature type="domain" description="Cytochrome b/b6 C-terminal region profile" evidence="19">
    <location>
        <begin position="239"/>
        <end position="459"/>
    </location>
</feature>
<dbReference type="InterPro" id="IPR016174">
    <property type="entry name" value="Di-haem_cyt_TM"/>
</dbReference>
<dbReference type="InterPro" id="IPR027387">
    <property type="entry name" value="Cytb/b6-like_sf"/>
</dbReference>
<feature type="transmembrane region" description="Helical" evidence="17">
    <location>
        <begin position="432"/>
        <end position="448"/>
    </location>
</feature>
<dbReference type="InterPro" id="IPR005797">
    <property type="entry name" value="Cyt_b/b6_N"/>
</dbReference>
<dbReference type="Proteomes" id="UP000620596">
    <property type="component" value="Unassembled WGS sequence"/>
</dbReference>
<comment type="cofactor">
    <cofactor evidence="15">
        <name>heme</name>
        <dbReference type="ChEBI" id="CHEBI:30413"/>
    </cofactor>
    <text evidence="15">Binds 2 heme groups non-covalently.</text>
</comment>
<dbReference type="PANTHER" id="PTHR19271">
    <property type="entry name" value="CYTOCHROME B"/>
    <property type="match status" value="1"/>
</dbReference>
<evidence type="ECO:0000256" key="4">
    <source>
        <dbReference type="ARBA" id="ARBA00013531"/>
    </source>
</evidence>
<dbReference type="PROSITE" id="PS51003">
    <property type="entry name" value="CYTB_CTER"/>
    <property type="match status" value="1"/>
</dbReference>
<sequence length="466" mass="52576">MAEFKELSPDAPAAAKLMNWVDNRFPASKLYKEHMSEYYAPKNFNFWYVFGSLALLVLVIQIVTGIFLTMHYKPDAALAFGSVEYIMRDVPWGWLVRYMHSTGASAFFVVVYLHMFRGLIYGSYRKPRELIWIFGCAIFLCLMAEAFMGYLLPWGQMSYWGAQVIVNLFAAIPFIGPDLALLIRGDYVVGDATLNRFFAFHVIAVPLVLLGLVVAHLIALHEVGSNNPDGVEIKKYKDASGKPLDGIAFHPYYTVHDIFAVSVFLMVFSAIIFFAPEAGGYFLEYNNFIPADSLKTPSHIAPVWYFTPYYSMLRAITSQMMYALVACVLVGAVLGVLKAKIGGLFKAVIVGGAVVLVIAMLMFDPKFWGVVVMGGAVIILFFLPWLDHSPVRSIRYRPDWHKYMYGIFVINFVVLGYLGIKPPSLINERVSQIGTLFYFGFFLLMPWWSRLGTFKTPPDRVTFAAH</sequence>
<comment type="function">
    <text evidence="1 16">Component of the ubiquinol-cytochrome c reductase complex (complex III or cytochrome b-c1 complex), which is a respiratory chain that generates an electrochemical potential coupled to ATP synthesis.</text>
</comment>
<dbReference type="Gene3D" id="1.20.810.10">
    <property type="entry name" value="Cytochrome Bc1 Complex, Chain C"/>
    <property type="match status" value="1"/>
</dbReference>
<feature type="transmembrane region" description="Helical" evidence="17">
    <location>
        <begin position="367"/>
        <end position="383"/>
    </location>
</feature>
<keyword evidence="21" id="KW-1185">Reference proteome</keyword>
<dbReference type="GO" id="GO:0045275">
    <property type="term" value="C:respiratory chain complex III"/>
    <property type="evidence" value="ECO:0007669"/>
    <property type="project" value="InterPro"/>
</dbReference>
<dbReference type="PIRSF" id="PIRSF038885">
    <property type="entry name" value="COB"/>
    <property type="match status" value="1"/>
</dbReference>
<keyword evidence="8 16" id="KW-0812">Transmembrane</keyword>
<keyword evidence="6 15" id="KW-0349">Heme</keyword>
<name>A0A916SB43_9BURK</name>
<feature type="binding site" description="axial binding residue" evidence="15">
    <location>
        <position position="100"/>
    </location>
    <ligand>
        <name>heme b</name>
        <dbReference type="ChEBI" id="CHEBI:60344"/>
        <label>b562</label>
    </ligand>
    <ligandPart>
        <name>Fe</name>
        <dbReference type="ChEBI" id="CHEBI:18248"/>
    </ligandPart>
</feature>
<evidence type="ECO:0000259" key="18">
    <source>
        <dbReference type="PROSITE" id="PS51002"/>
    </source>
</evidence>
<evidence type="ECO:0000256" key="6">
    <source>
        <dbReference type="ARBA" id="ARBA00022617"/>
    </source>
</evidence>
<comment type="caution">
    <text evidence="20">The sequence shown here is derived from an EMBL/GenBank/DDBJ whole genome shotgun (WGS) entry which is preliminary data.</text>
</comment>
<dbReference type="InterPro" id="IPR036150">
    <property type="entry name" value="Cyt_b/b6_C_sf"/>
</dbReference>
<feature type="transmembrane region" description="Helical" evidence="17">
    <location>
        <begin position="164"/>
        <end position="185"/>
    </location>
</feature>
<organism evidence="20 21">
    <name type="scientific">Polaromonas eurypsychrophila</name>
    <dbReference type="NCBI Taxonomy" id="1614635"/>
    <lineage>
        <taxon>Bacteria</taxon>
        <taxon>Pseudomonadati</taxon>
        <taxon>Pseudomonadota</taxon>
        <taxon>Betaproteobacteria</taxon>
        <taxon>Burkholderiales</taxon>
        <taxon>Comamonadaceae</taxon>
        <taxon>Polaromonas</taxon>
    </lineage>
</organism>
<feature type="domain" description="Cytochrome b/b6 N-terminal region profile" evidence="18">
    <location>
        <begin position="17"/>
        <end position="229"/>
    </location>
</feature>
<evidence type="ECO:0000313" key="21">
    <source>
        <dbReference type="Proteomes" id="UP000620596"/>
    </source>
</evidence>
<dbReference type="Pfam" id="PF00033">
    <property type="entry name" value="Cytochrome_B"/>
    <property type="match status" value="1"/>
</dbReference>
<accession>A0A916SB43</accession>
<evidence type="ECO:0000256" key="8">
    <source>
        <dbReference type="ARBA" id="ARBA00022692"/>
    </source>
</evidence>
<evidence type="ECO:0000259" key="19">
    <source>
        <dbReference type="PROSITE" id="PS51003"/>
    </source>
</evidence>
<keyword evidence="5 16" id="KW-0813">Transport</keyword>
<feature type="binding site" description="axial binding residue" evidence="15">
    <location>
        <position position="201"/>
    </location>
    <ligand>
        <name>heme b</name>
        <dbReference type="ChEBI" id="CHEBI:60344"/>
        <label>b562</label>
    </ligand>
    <ligandPart>
        <name>Fe</name>
        <dbReference type="ChEBI" id="CHEBI:18248"/>
    </ligandPart>
</feature>
<dbReference type="SUPFAM" id="SSF81648">
    <property type="entry name" value="a domain/subunit of cytochrome bc1 complex (Ubiquinol-cytochrome c reductase)"/>
    <property type="match status" value="1"/>
</dbReference>
<evidence type="ECO:0000256" key="7">
    <source>
        <dbReference type="ARBA" id="ARBA00022660"/>
    </source>
</evidence>
<dbReference type="InterPro" id="IPR030689">
    <property type="entry name" value="Cytochrome_b"/>
</dbReference>
<dbReference type="RefSeq" id="WP_188707411.1">
    <property type="nucleotide sequence ID" value="NZ_BMIG01000003.1"/>
</dbReference>
<comment type="similarity">
    <text evidence="16">Belongs to the cytochrome b family.</text>
</comment>
<feature type="transmembrane region" description="Helical" evidence="17">
    <location>
        <begin position="403"/>
        <end position="420"/>
    </location>
</feature>
<proteinExistence type="inferred from homology"/>
<evidence type="ECO:0000256" key="15">
    <source>
        <dbReference type="PIRSR" id="PIRSR038885-2"/>
    </source>
</evidence>
<comment type="subcellular location">
    <subcellularLocation>
        <location evidence="2">Membrane</location>
        <topology evidence="2">Multi-pass membrane protein</topology>
    </subcellularLocation>
</comment>
<evidence type="ECO:0000256" key="17">
    <source>
        <dbReference type="SAM" id="Phobius"/>
    </source>
</evidence>
<feature type="transmembrane region" description="Helical" evidence="17">
    <location>
        <begin position="258"/>
        <end position="275"/>
    </location>
</feature>
<feature type="binding site" description="axial binding residue" evidence="15">
    <location>
        <position position="216"/>
    </location>
    <ligand>
        <name>heme b</name>
        <dbReference type="ChEBI" id="CHEBI:60344"/>
        <label>b566</label>
    </ligand>
    <ligandPart>
        <name>Fe</name>
        <dbReference type="ChEBI" id="CHEBI:18248"/>
    </ligandPart>
</feature>
<feature type="transmembrane region" description="Helical" evidence="17">
    <location>
        <begin position="130"/>
        <end position="152"/>
    </location>
</feature>
<dbReference type="AlphaFoldDB" id="A0A916SB43"/>
<evidence type="ECO:0000313" key="20">
    <source>
        <dbReference type="EMBL" id="GGA92405.1"/>
    </source>
</evidence>
<feature type="transmembrane region" description="Helical" evidence="17">
    <location>
        <begin position="46"/>
        <end position="68"/>
    </location>
</feature>
<feature type="binding site" description="axial binding residue" evidence="15">
    <location>
        <position position="114"/>
    </location>
    <ligand>
        <name>heme b</name>
        <dbReference type="ChEBI" id="CHEBI:60344"/>
        <label>b566</label>
    </ligand>
    <ligandPart>
        <name>Fe</name>
        <dbReference type="ChEBI" id="CHEBI:18248"/>
    </ligandPart>
</feature>
<evidence type="ECO:0000256" key="12">
    <source>
        <dbReference type="ARBA" id="ARBA00023004"/>
    </source>
</evidence>
<dbReference type="CDD" id="cd00284">
    <property type="entry name" value="Cytochrome_b_N"/>
    <property type="match status" value="1"/>
</dbReference>
<evidence type="ECO:0000256" key="9">
    <source>
        <dbReference type="ARBA" id="ARBA00022723"/>
    </source>
</evidence>
<comment type="cofactor">
    <cofactor evidence="16">
        <name>heme b</name>
        <dbReference type="ChEBI" id="CHEBI:60344"/>
    </cofactor>
    <text evidence="16">Binds 2 heme groups non-covalently.</text>
</comment>
<dbReference type="Pfam" id="PF00032">
    <property type="entry name" value="Cytochrom_B_C"/>
    <property type="match status" value="1"/>
</dbReference>
<keyword evidence="13 17" id="KW-0472">Membrane</keyword>
<dbReference type="InterPro" id="IPR048259">
    <property type="entry name" value="Cytochrome_b_N_euk/bac"/>
</dbReference>
<keyword evidence="11 17" id="KW-1133">Transmembrane helix</keyword>
<evidence type="ECO:0000256" key="14">
    <source>
        <dbReference type="PIRSR" id="PIRSR038885-1"/>
    </source>
</evidence>
<dbReference type="SUPFAM" id="SSF81342">
    <property type="entry name" value="Transmembrane di-heme cytochromes"/>
    <property type="match status" value="1"/>
</dbReference>
<feature type="transmembrane region" description="Helical" evidence="17">
    <location>
        <begin position="197"/>
        <end position="220"/>
    </location>
</feature>
<dbReference type="FunFam" id="1.20.810.10:FF:000004">
    <property type="entry name" value="Cytochrome b"/>
    <property type="match status" value="1"/>
</dbReference>
<dbReference type="PANTHER" id="PTHR19271:SF16">
    <property type="entry name" value="CYTOCHROME B"/>
    <property type="match status" value="1"/>
</dbReference>
<evidence type="ECO:0000256" key="13">
    <source>
        <dbReference type="ARBA" id="ARBA00023136"/>
    </source>
</evidence>
<keyword evidence="12 15" id="KW-0408">Iron</keyword>
<reference evidence="20" key="1">
    <citation type="journal article" date="2014" name="Int. J. Syst. Evol. Microbiol.">
        <title>Complete genome sequence of Corynebacterium casei LMG S-19264T (=DSM 44701T), isolated from a smear-ripened cheese.</title>
        <authorList>
            <consortium name="US DOE Joint Genome Institute (JGI-PGF)"/>
            <person name="Walter F."/>
            <person name="Albersmeier A."/>
            <person name="Kalinowski J."/>
            <person name="Ruckert C."/>
        </authorList>
    </citation>
    <scope>NUCLEOTIDE SEQUENCE</scope>
    <source>
        <strain evidence="20">CGMCC 1.15322</strain>
    </source>
</reference>
<feature type="transmembrane region" description="Helical" evidence="17">
    <location>
        <begin position="104"/>
        <end position="124"/>
    </location>
</feature>
<dbReference type="EMBL" id="BMIG01000003">
    <property type="protein sequence ID" value="GGA92405.1"/>
    <property type="molecule type" value="Genomic_DNA"/>
</dbReference>
<evidence type="ECO:0000256" key="16">
    <source>
        <dbReference type="RuleBase" id="RU003385"/>
    </source>
</evidence>